<sequence>MNNIPKSKKSRRLIYVDASGIENNKIFKISLYDKDNNATFTLQLDEIKNNSEAEQYAIFYAILYVKKYNYFECHILCDNQSAVNSKIIQFLSKEYAIGISWIPREANVIADKIAKLEPTLKETEWNLLKVFVELVKNQCHNAKYTQVEQNKEISALKDKIEKQQTTIELRNNKISNQAKQINALRTTKEKVK</sequence>
<dbReference type="InterPro" id="IPR012337">
    <property type="entry name" value="RNaseH-like_sf"/>
</dbReference>
<evidence type="ECO:0000313" key="1">
    <source>
        <dbReference type="EMBL" id="CAA6818868.1"/>
    </source>
</evidence>
<name>A0A6S6TRH3_9BACT</name>
<proteinExistence type="predicted"/>
<organism evidence="1">
    <name type="scientific">uncultured Sulfurovum sp</name>
    <dbReference type="NCBI Taxonomy" id="269237"/>
    <lineage>
        <taxon>Bacteria</taxon>
        <taxon>Pseudomonadati</taxon>
        <taxon>Campylobacterota</taxon>
        <taxon>Epsilonproteobacteria</taxon>
        <taxon>Campylobacterales</taxon>
        <taxon>Sulfurovaceae</taxon>
        <taxon>Sulfurovum</taxon>
        <taxon>environmental samples</taxon>
    </lineage>
</organism>
<accession>A0A6S6TRH3</accession>
<dbReference type="InterPro" id="IPR036397">
    <property type="entry name" value="RNaseH_sf"/>
</dbReference>
<dbReference type="EMBL" id="CACVAZ010000119">
    <property type="protein sequence ID" value="CAA6818868.1"/>
    <property type="molecule type" value="Genomic_DNA"/>
</dbReference>
<protein>
    <recommendedName>
        <fullName evidence="2">RNase H type-1 domain-containing protein</fullName>
    </recommendedName>
</protein>
<dbReference type="SUPFAM" id="SSF53098">
    <property type="entry name" value="Ribonuclease H-like"/>
    <property type="match status" value="1"/>
</dbReference>
<dbReference type="GO" id="GO:0003676">
    <property type="term" value="F:nucleic acid binding"/>
    <property type="evidence" value="ECO:0007669"/>
    <property type="project" value="InterPro"/>
</dbReference>
<gene>
    <name evidence="1" type="ORF">HELGO_WM18682</name>
</gene>
<dbReference type="Gene3D" id="3.30.420.10">
    <property type="entry name" value="Ribonuclease H-like superfamily/Ribonuclease H"/>
    <property type="match status" value="1"/>
</dbReference>
<evidence type="ECO:0008006" key="2">
    <source>
        <dbReference type="Google" id="ProtNLM"/>
    </source>
</evidence>
<dbReference type="AlphaFoldDB" id="A0A6S6TRH3"/>
<reference evidence="1" key="1">
    <citation type="submission" date="2020-01" db="EMBL/GenBank/DDBJ databases">
        <authorList>
            <person name="Meier V. D."/>
            <person name="Meier V D."/>
        </authorList>
    </citation>
    <scope>NUCLEOTIDE SEQUENCE</scope>
    <source>
        <strain evidence="1">HLG_WM_MAG_02</strain>
    </source>
</reference>